<dbReference type="SMART" id="SM00354">
    <property type="entry name" value="HTH_LACI"/>
    <property type="match status" value="1"/>
</dbReference>
<dbReference type="PANTHER" id="PTHR30146:SF109">
    <property type="entry name" value="HTH-TYPE TRANSCRIPTIONAL REGULATOR GALS"/>
    <property type="match status" value="1"/>
</dbReference>
<dbReference type="GO" id="GO:0003700">
    <property type="term" value="F:DNA-binding transcription factor activity"/>
    <property type="evidence" value="ECO:0007669"/>
    <property type="project" value="TreeGrafter"/>
</dbReference>
<gene>
    <name evidence="5" type="ORF">BBOMB_0060</name>
</gene>
<protein>
    <submittedName>
        <fullName evidence="5">Transcriptional regulator, LacI family protein</fullName>
    </submittedName>
</protein>
<dbReference type="PROSITE" id="PS50932">
    <property type="entry name" value="HTH_LACI_2"/>
    <property type="match status" value="1"/>
</dbReference>
<dbReference type="SUPFAM" id="SSF53822">
    <property type="entry name" value="Periplasmic binding protein-like I"/>
    <property type="match status" value="1"/>
</dbReference>
<organism evidence="5 6">
    <name type="scientific">Bifidobacterium bombi DSM 19703</name>
    <dbReference type="NCBI Taxonomy" id="1341695"/>
    <lineage>
        <taxon>Bacteria</taxon>
        <taxon>Bacillati</taxon>
        <taxon>Actinomycetota</taxon>
        <taxon>Actinomycetes</taxon>
        <taxon>Bifidobacteriales</taxon>
        <taxon>Bifidobacteriaceae</taxon>
        <taxon>Bifidobacterium</taxon>
    </lineage>
</organism>
<accession>A0A086BP90</accession>
<dbReference type="Gene3D" id="1.10.260.40">
    <property type="entry name" value="lambda repressor-like DNA-binding domains"/>
    <property type="match status" value="1"/>
</dbReference>
<dbReference type="EMBL" id="ATLK01000001">
    <property type="protein sequence ID" value="KFF30754.1"/>
    <property type="molecule type" value="Genomic_DNA"/>
</dbReference>
<dbReference type="OrthoDB" id="2854648at2"/>
<dbReference type="PANTHER" id="PTHR30146">
    <property type="entry name" value="LACI-RELATED TRANSCRIPTIONAL REPRESSOR"/>
    <property type="match status" value="1"/>
</dbReference>
<dbReference type="STRING" id="1341695.BBOMB_0060"/>
<dbReference type="InterPro" id="IPR000843">
    <property type="entry name" value="HTH_LacI"/>
</dbReference>
<dbReference type="InterPro" id="IPR028082">
    <property type="entry name" value="Peripla_BP_I"/>
</dbReference>
<dbReference type="CDD" id="cd01392">
    <property type="entry name" value="HTH_LacI"/>
    <property type="match status" value="1"/>
</dbReference>
<dbReference type="PRINTS" id="PR00036">
    <property type="entry name" value="HTHLACI"/>
</dbReference>
<evidence type="ECO:0000313" key="6">
    <source>
        <dbReference type="Proteomes" id="UP000028730"/>
    </source>
</evidence>
<dbReference type="InterPro" id="IPR046335">
    <property type="entry name" value="LacI/GalR-like_sensor"/>
</dbReference>
<evidence type="ECO:0000259" key="4">
    <source>
        <dbReference type="PROSITE" id="PS50932"/>
    </source>
</evidence>
<feature type="domain" description="HTH lacI-type" evidence="4">
    <location>
        <begin position="5"/>
        <end position="59"/>
    </location>
</feature>
<dbReference type="AlphaFoldDB" id="A0A086BP90"/>
<keyword evidence="3" id="KW-0804">Transcription</keyword>
<evidence type="ECO:0000256" key="1">
    <source>
        <dbReference type="ARBA" id="ARBA00023015"/>
    </source>
</evidence>
<dbReference type="eggNOG" id="COG1609">
    <property type="taxonomic scope" value="Bacteria"/>
</dbReference>
<dbReference type="GO" id="GO:0000976">
    <property type="term" value="F:transcription cis-regulatory region binding"/>
    <property type="evidence" value="ECO:0007669"/>
    <property type="project" value="TreeGrafter"/>
</dbReference>
<name>A0A086BP90_9BIFI</name>
<keyword evidence="6" id="KW-1185">Reference proteome</keyword>
<reference evidence="5 6" key="1">
    <citation type="journal article" date="2014" name="Appl. Environ. Microbiol.">
        <title>Genomic encyclopedia of type strains of the genus Bifidobacterium.</title>
        <authorList>
            <person name="Milani C."/>
            <person name="Lugli G.A."/>
            <person name="Duranti S."/>
            <person name="Turroni F."/>
            <person name="Bottacini F."/>
            <person name="Mangifesta M."/>
            <person name="Sanchez B."/>
            <person name="Viappiani A."/>
            <person name="Mancabelli L."/>
            <person name="Taminiau B."/>
            <person name="Delcenserie V."/>
            <person name="Barrangou R."/>
            <person name="Margolles A."/>
            <person name="van Sinderen D."/>
            <person name="Ventura M."/>
        </authorList>
    </citation>
    <scope>NUCLEOTIDE SEQUENCE [LARGE SCALE GENOMIC DNA]</scope>
    <source>
        <strain evidence="5 6">DSM 19703</strain>
    </source>
</reference>
<dbReference type="CDD" id="cd06267">
    <property type="entry name" value="PBP1_LacI_sugar_binding-like"/>
    <property type="match status" value="1"/>
</dbReference>
<proteinExistence type="predicted"/>
<dbReference type="Proteomes" id="UP000028730">
    <property type="component" value="Unassembled WGS sequence"/>
</dbReference>
<evidence type="ECO:0000313" key="5">
    <source>
        <dbReference type="EMBL" id="KFF30754.1"/>
    </source>
</evidence>
<evidence type="ECO:0000256" key="3">
    <source>
        <dbReference type="ARBA" id="ARBA00023163"/>
    </source>
</evidence>
<sequence length="345" mass="37872">MRNRVTIKDVAKEAGVSIKTVSNVINNTGSMRPQTRKRVESVMKKFGYTINVSARNLKTGSSKLIGLGVFDFSQPFGSYFCDKVIEAARNLDYGVIVSTYGVGGDGVSTIIDETYRVGADGWIFFVDGPLRNEGAILEQPYPVVMASDYDSYGKVDHVTMPNFNSMHDVVGRLIDSGSKNIAVIGSPCETFDYDAIMNAKEGTQELRLQGYLTAYEDRGLAPEPSLFVPMTHGLTTFGGASGMKKLLNSGRDFDAVICLNDAVAIGAMHEVTKHGIKIPEEMQIVGFDNVPEDNYSNPSLTSIDPHTELYARRAVEMLIERIEGYHGPVRSFESMYTLVKRGSTK</sequence>
<dbReference type="Gene3D" id="3.40.50.2300">
    <property type="match status" value="2"/>
</dbReference>
<comment type="caution">
    <text evidence="5">The sequence shown here is derived from an EMBL/GenBank/DDBJ whole genome shotgun (WGS) entry which is preliminary data.</text>
</comment>
<dbReference type="InterPro" id="IPR010982">
    <property type="entry name" value="Lambda_DNA-bd_dom_sf"/>
</dbReference>
<dbReference type="Pfam" id="PF00356">
    <property type="entry name" value="LacI"/>
    <property type="match status" value="1"/>
</dbReference>
<dbReference type="SUPFAM" id="SSF47413">
    <property type="entry name" value="lambda repressor-like DNA-binding domains"/>
    <property type="match status" value="1"/>
</dbReference>
<keyword evidence="1" id="KW-0805">Transcription regulation</keyword>
<keyword evidence="2" id="KW-0238">DNA-binding</keyword>
<dbReference type="PROSITE" id="PS00356">
    <property type="entry name" value="HTH_LACI_1"/>
    <property type="match status" value="1"/>
</dbReference>
<evidence type="ECO:0000256" key="2">
    <source>
        <dbReference type="ARBA" id="ARBA00023125"/>
    </source>
</evidence>
<dbReference type="Pfam" id="PF13377">
    <property type="entry name" value="Peripla_BP_3"/>
    <property type="match status" value="1"/>
</dbReference>